<dbReference type="FunFam" id="3.40.50.20:FF:000025">
    <property type="entry name" value="N5-carboxyaminoimidazole ribonucleotide synthase"/>
    <property type="match status" value="1"/>
</dbReference>
<comment type="pathway">
    <text evidence="5 6">Purine metabolism; IMP biosynthesis via de novo pathway; 5-amino-1-(5-phospho-D-ribosyl)imidazole-4-carboxylate from 5-amino-1-(5-phospho-D-ribosyl)imidazole (N5-CAIR route): step 1/2.</text>
</comment>
<dbReference type="InterPro" id="IPR016185">
    <property type="entry name" value="PreATP-grasp_dom_sf"/>
</dbReference>
<dbReference type="SUPFAM" id="SSF51246">
    <property type="entry name" value="Rudiment single hybrid motif"/>
    <property type="match status" value="1"/>
</dbReference>
<comment type="caution">
    <text evidence="5">Lacks conserved residue(s) required for the propagation of feature annotation.</text>
</comment>
<dbReference type="GO" id="GO:0046872">
    <property type="term" value="F:metal ion binding"/>
    <property type="evidence" value="ECO:0007669"/>
    <property type="project" value="InterPro"/>
</dbReference>
<feature type="binding site" evidence="5">
    <location>
        <begin position="382"/>
        <end position="383"/>
    </location>
    <ligand>
        <name>ATP</name>
        <dbReference type="ChEBI" id="CHEBI:30616"/>
    </ligand>
</feature>
<feature type="binding site" evidence="5">
    <location>
        <position position="220"/>
    </location>
    <ligand>
        <name>ATP</name>
        <dbReference type="ChEBI" id="CHEBI:30616"/>
    </ligand>
</feature>
<gene>
    <name evidence="5 6" type="primary">purK</name>
    <name evidence="8" type="ORF">GC722_10660</name>
</gene>
<feature type="domain" description="ATP-grasp" evidence="7">
    <location>
        <begin position="224"/>
        <end position="412"/>
    </location>
</feature>
<organism evidence="8 9">
    <name type="scientific">Auraticoccus cholistanensis</name>
    <dbReference type="NCBI Taxonomy" id="2656650"/>
    <lineage>
        <taxon>Bacteria</taxon>
        <taxon>Bacillati</taxon>
        <taxon>Actinomycetota</taxon>
        <taxon>Actinomycetes</taxon>
        <taxon>Propionibacteriales</taxon>
        <taxon>Propionibacteriaceae</taxon>
        <taxon>Auraticoccus</taxon>
    </lineage>
</organism>
<dbReference type="Pfam" id="PF02222">
    <property type="entry name" value="ATP-grasp"/>
    <property type="match status" value="1"/>
</dbReference>
<dbReference type="EC" id="6.3.4.18" evidence="5 6"/>
<dbReference type="FunFam" id="3.30.470.20:FF:000029">
    <property type="entry name" value="N5-carboxyaminoimidazole ribonucleotide synthase"/>
    <property type="match status" value="1"/>
</dbReference>
<evidence type="ECO:0000256" key="4">
    <source>
        <dbReference type="ARBA" id="ARBA00022840"/>
    </source>
</evidence>
<dbReference type="InterPro" id="IPR005875">
    <property type="entry name" value="PurK"/>
</dbReference>
<accession>A0A6A9UUW8</accession>
<sequence>MVASRVGRRAGRTRGGSGWCRVLLGGLTGDDRVRQPLGAAGSAAAGTADRGRDRQAVARRVATRHGCRFPQFPGIALGNDRVVRHRSTAGAVRTPCGRGCGCSRARLRCVPVTEDRSVRPFVVGIVGGGQLARMMHQAAIGLGVRTRLLAEGPDVSAAQVVADVTVGDYTDPATVEAFAAGCDVITFDHEHVPTAILRSLEAAGVVVRPGPDALVHAQDKAVMRDRLTAFGAPCPVYEVVPDEAALVAFGDRTGWPVIAKTSRGGYDGKGVWKLDGPQQAGLPFERLAEGVQVVAEEFVDFTRELSALVVRSPSGQAVAYPVSETVQRDGVCVETTTPAPGLSEEQATGAQHLALSIAAELGVVGLLAVELMQRADGSVVVNELAMRPHNTGHWSIDGAHTSQFENHLRAVLDLPLGDPTTRQPWTVMGNVLGGTEEDLPSALLHCFARDRRLRAHLYGKPVRPGRKVGHVTTFGADLDDVRRRALHAAGYLMGNPDA</sequence>
<reference evidence="8 9" key="1">
    <citation type="submission" date="2019-12" db="EMBL/GenBank/DDBJ databases">
        <title>Auraticoccus cholistani sp. nov., an actinomycete isolated from soil of Cholistan desert.</title>
        <authorList>
            <person name="Cheema M.T."/>
        </authorList>
    </citation>
    <scope>NUCLEOTIDE SEQUENCE [LARGE SCALE GENOMIC DNA]</scope>
    <source>
        <strain evidence="8 9">F435</strain>
    </source>
</reference>
<evidence type="ECO:0000256" key="3">
    <source>
        <dbReference type="ARBA" id="ARBA00022755"/>
    </source>
</evidence>
<evidence type="ECO:0000259" key="7">
    <source>
        <dbReference type="PROSITE" id="PS50975"/>
    </source>
</evidence>
<comment type="caution">
    <text evidence="8">The sequence shown here is derived from an EMBL/GenBank/DDBJ whole genome shotgun (WGS) entry which is preliminary data.</text>
</comment>
<evidence type="ECO:0000256" key="5">
    <source>
        <dbReference type="HAMAP-Rule" id="MF_01928"/>
    </source>
</evidence>
<keyword evidence="4 5" id="KW-0067">ATP-binding</keyword>
<evidence type="ECO:0000313" key="9">
    <source>
        <dbReference type="Proteomes" id="UP000435304"/>
    </source>
</evidence>
<evidence type="ECO:0000256" key="1">
    <source>
        <dbReference type="ARBA" id="ARBA00022598"/>
    </source>
</evidence>
<evidence type="ECO:0000313" key="8">
    <source>
        <dbReference type="EMBL" id="MVA76481.1"/>
    </source>
</evidence>
<proteinExistence type="inferred from homology"/>
<protein>
    <recommendedName>
        <fullName evidence="5 6">N5-carboxyaminoimidazole ribonucleotide synthase</fullName>
        <shortName evidence="5 6">N5-CAIR synthase</shortName>
        <ecNumber evidence="5 6">6.3.4.18</ecNumber>
    </recommendedName>
    <alternativeName>
        <fullName evidence="5 6">5-(carboxyamino)imidazole ribonucleotide synthetase</fullName>
    </alternativeName>
</protein>
<keyword evidence="3 5" id="KW-0658">Purine biosynthesis</keyword>
<comment type="catalytic activity">
    <reaction evidence="5 6">
        <text>5-amino-1-(5-phospho-beta-D-ribosyl)imidazole + hydrogencarbonate + ATP = 5-carboxyamino-1-(5-phospho-D-ribosyl)imidazole + ADP + phosphate + 2 H(+)</text>
        <dbReference type="Rhea" id="RHEA:19317"/>
        <dbReference type="ChEBI" id="CHEBI:15378"/>
        <dbReference type="ChEBI" id="CHEBI:17544"/>
        <dbReference type="ChEBI" id="CHEBI:30616"/>
        <dbReference type="ChEBI" id="CHEBI:43474"/>
        <dbReference type="ChEBI" id="CHEBI:58730"/>
        <dbReference type="ChEBI" id="CHEBI:137981"/>
        <dbReference type="ChEBI" id="CHEBI:456216"/>
        <dbReference type="EC" id="6.3.4.18"/>
    </reaction>
</comment>
<dbReference type="NCBIfam" id="NF004679">
    <property type="entry name" value="PRK06019.1-5"/>
    <property type="match status" value="1"/>
</dbReference>
<dbReference type="InterPro" id="IPR003135">
    <property type="entry name" value="ATP-grasp_carboxylate-amine"/>
</dbReference>
<dbReference type="NCBIfam" id="TIGR01161">
    <property type="entry name" value="purK"/>
    <property type="match status" value="1"/>
</dbReference>
<dbReference type="InterPro" id="IPR054350">
    <property type="entry name" value="PurT/PurK_preATP-grasp"/>
</dbReference>
<dbReference type="GO" id="GO:0005524">
    <property type="term" value="F:ATP binding"/>
    <property type="evidence" value="ECO:0007669"/>
    <property type="project" value="UniProtKB-UniRule"/>
</dbReference>
<keyword evidence="1 5" id="KW-0436">Ligase</keyword>
<dbReference type="GO" id="GO:0004638">
    <property type="term" value="F:phosphoribosylaminoimidazole carboxylase activity"/>
    <property type="evidence" value="ECO:0007669"/>
    <property type="project" value="InterPro"/>
</dbReference>
<comment type="function">
    <text evidence="5">Catalyzes the ATP-dependent conversion of 5-aminoimidazole ribonucleotide (AIR) and HCO(3)(-) to N5-carboxyaminoimidazole ribonucleotide (N5-CAIR).</text>
</comment>
<dbReference type="Proteomes" id="UP000435304">
    <property type="component" value="Unassembled WGS sequence"/>
</dbReference>
<keyword evidence="2 5" id="KW-0547">Nucleotide-binding</keyword>
<feature type="binding site" evidence="5">
    <location>
        <begin position="296"/>
        <end position="299"/>
    </location>
    <ligand>
        <name>ATP</name>
        <dbReference type="ChEBI" id="CHEBI:30616"/>
    </ligand>
</feature>
<dbReference type="UniPathway" id="UPA00074">
    <property type="reaction ID" value="UER00942"/>
</dbReference>
<dbReference type="PROSITE" id="PS50975">
    <property type="entry name" value="ATP_GRASP"/>
    <property type="match status" value="1"/>
</dbReference>
<dbReference type="Gene3D" id="3.40.50.20">
    <property type="match status" value="1"/>
</dbReference>
<dbReference type="HAMAP" id="MF_01928">
    <property type="entry name" value="PurK"/>
    <property type="match status" value="1"/>
</dbReference>
<feature type="binding site" evidence="5">
    <location>
        <position position="304"/>
    </location>
    <ligand>
        <name>ATP</name>
        <dbReference type="ChEBI" id="CHEBI:30616"/>
    </ligand>
</feature>
<dbReference type="PANTHER" id="PTHR11609">
    <property type="entry name" value="PURINE BIOSYNTHESIS PROTEIN 6/7, PUR6/7"/>
    <property type="match status" value="1"/>
</dbReference>
<dbReference type="InterPro" id="IPR011054">
    <property type="entry name" value="Rudment_hybrid_motif"/>
</dbReference>
<dbReference type="Gene3D" id="3.30.470.20">
    <property type="entry name" value="ATP-grasp fold, B domain"/>
    <property type="match status" value="1"/>
</dbReference>
<keyword evidence="9" id="KW-1185">Reference proteome</keyword>
<dbReference type="Pfam" id="PF17769">
    <property type="entry name" value="PurK_C"/>
    <property type="match status" value="1"/>
</dbReference>
<dbReference type="AlphaFoldDB" id="A0A6A9UUW8"/>
<dbReference type="Pfam" id="PF22660">
    <property type="entry name" value="RS_preATP-grasp-like"/>
    <property type="match status" value="1"/>
</dbReference>
<dbReference type="EMBL" id="WPCU01000006">
    <property type="protein sequence ID" value="MVA76481.1"/>
    <property type="molecule type" value="Genomic_DNA"/>
</dbReference>
<dbReference type="Gene3D" id="3.30.1490.20">
    <property type="entry name" value="ATP-grasp fold, A domain"/>
    <property type="match status" value="1"/>
</dbReference>
<comment type="similarity">
    <text evidence="5 6">Belongs to the PurK/PurT family.</text>
</comment>
<evidence type="ECO:0000256" key="6">
    <source>
        <dbReference type="RuleBase" id="RU361200"/>
    </source>
</evidence>
<dbReference type="SUPFAM" id="SSF56059">
    <property type="entry name" value="Glutathione synthetase ATP-binding domain-like"/>
    <property type="match status" value="1"/>
</dbReference>
<dbReference type="NCBIfam" id="NF004680">
    <property type="entry name" value="PRK06019.1-6"/>
    <property type="match status" value="1"/>
</dbReference>
<feature type="binding site" evidence="5">
    <location>
        <position position="260"/>
    </location>
    <ligand>
        <name>ATP</name>
        <dbReference type="ChEBI" id="CHEBI:30616"/>
    </ligand>
</feature>
<comment type="subunit">
    <text evidence="5 6">Homodimer.</text>
</comment>
<dbReference type="GO" id="GO:0034028">
    <property type="term" value="F:5-(carboxyamino)imidazole ribonucleotide synthase activity"/>
    <property type="evidence" value="ECO:0007669"/>
    <property type="project" value="UniProtKB-UniRule"/>
</dbReference>
<dbReference type="GO" id="GO:0006189">
    <property type="term" value="P:'de novo' IMP biosynthetic process"/>
    <property type="evidence" value="ECO:0007669"/>
    <property type="project" value="UniProtKB-UniRule"/>
</dbReference>
<comment type="function">
    <text evidence="6">Catalyzes the ATP-dependent conversion of 5-aminoimidazole ribonucleotide (AIR) and HCO(3)- to N5-carboxyaminoimidazole ribonucleotide (N5-CAIR).</text>
</comment>
<evidence type="ECO:0000256" key="2">
    <source>
        <dbReference type="ARBA" id="ARBA00022741"/>
    </source>
</evidence>
<dbReference type="SUPFAM" id="SSF52440">
    <property type="entry name" value="PreATP-grasp domain"/>
    <property type="match status" value="1"/>
</dbReference>
<name>A0A6A9UUW8_9ACTN</name>
<dbReference type="InterPro" id="IPR013815">
    <property type="entry name" value="ATP_grasp_subdomain_1"/>
</dbReference>
<dbReference type="InterPro" id="IPR040686">
    <property type="entry name" value="PurK_C"/>
</dbReference>
<dbReference type="PANTHER" id="PTHR11609:SF5">
    <property type="entry name" value="PHOSPHORIBOSYLAMINOIMIDAZOLE CARBOXYLASE"/>
    <property type="match status" value="1"/>
</dbReference>
<dbReference type="GO" id="GO:0005829">
    <property type="term" value="C:cytosol"/>
    <property type="evidence" value="ECO:0007669"/>
    <property type="project" value="TreeGrafter"/>
</dbReference>
<dbReference type="InterPro" id="IPR011761">
    <property type="entry name" value="ATP-grasp"/>
</dbReference>